<evidence type="ECO:0000313" key="2">
    <source>
        <dbReference type="Proteomes" id="UP001501759"/>
    </source>
</evidence>
<reference evidence="2" key="1">
    <citation type="journal article" date="2019" name="Int. J. Syst. Evol. Microbiol.">
        <title>The Global Catalogue of Microorganisms (GCM) 10K type strain sequencing project: providing services to taxonomists for standard genome sequencing and annotation.</title>
        <authorList>
            <consortium name="The Broad Institute Genomics Platform"/>
            <consortium name="The Broad Institute Genome Sequencing Center for Infectious Disease"/>
            <person name="Wu L."/>
            <person name="Ma J."/>
        </authorList>
    </citation>
    <scope>NUCLEOTIDE SEQUENCE [LARGE SCALE GENOMIC DNA]</scope>
    <source>
        <strain evidence="2">JCM 18409</strain>
    </source>
</reference>
<organism evidence="1 2">
    <name type="scientific">Streptomyces siamensis</name>
    <dbReference type="NCBI Taxonomy" id="1274986"/>
    <lineage>
        <taxon>Bacteria</taxon>
        <taxon>Bacillati</taxon>
        <taxon>Actinomycetota</taxon>
        <taxon>Actinomycetes</taxon>
        <taxon>Kitasatosporales</taxon>
        <taxon>Streptomycetaceae</taxon>
        <taxon>Streptomyces</taxon>
    </lineage>
</organism>
<evidence type="ECO:0000313" key="1">
    <source>
        <dbReference type="EMBL" id="GAA5017912.1"/>
    </source>
</evidence>
<gene>
    <name evidence="1" type="ORF">GCM10023335_44970</name>
</gene>
<protein>
    <submittedName>
        <fullName evidence="1">Uncharacterized protein</fullName>
    </submittedName>
</protein>
<accession>A0ABP9J1S6</accession>
<keyword evidence="2" id="KW-1185">Reference proteome</keyword>
<name>A0ABP9J1S6_9ACTN</name>
<proteinExistence type="predicted"/>
<comment type="caution">
    <text evidence="1">The sequence shown here is derived from an EMBL/GenBank/DDBJ whole genome shotgun (WGS) entry which is preliminary data.</text>
</comment>
<dbReference type="EMBL" id="BAABKB010000016">
    <property type="protein sequence ID" value="GAA5017912.1"/>
    <property type="molecule type" value="Genomic_DNA"/>
</dbReference>
<dbReference type="Proteomes" id="UP001501759">
    <property type="component" value="Unassembled WGS sequence"/>
</dbReference>
<sequence>MAPLKILREADPALVLFDSPLTRLKSWRIFHLASCSPKRMSSIVAAVLTLERQR</sequence>